<dbReference type="InParanoid" id="D7TYV2"/>
<gene>
    <name evidence="2" type="ORF">VIT_00s0269g00110</name>
</gene>
<evidence type="ECO:0000313" key="3">
    <source>
        <dbReference type="Proteomes" id="UP000009183"/>
    </source>
</evidence>
<proteinExistence type="predicted"/>
<evidence type="ECO:0000313" key="2">
    <source>
        <dbReference type="EMBL" id="CBI35679.3"/>
    </source>
</evidence>
<accession>D7TYV2</accession>
<keyword evidence="3" id="KW-1185">Reference proteome</keyword>
<feature type="transmembrane region" description="Helical" evidence="1">
    <location>
        <begin position="49"/>
        <end position="74"/>
    </location>
</feature>
<keyword evidence="1" id="KW-1133">Transmembrane helix</keyword>
<dbReference type="EMBL" id="FN596280">
    <property type="protein sequence ID" value="CBI35679.3"/>
    <property type="molecule type" value="Genomic_DNA"/>
</dbReference>
<evidence type="ECO:0000256" key="1">
    <source>
        <dbReference type="SAM" id="Phobius"/>
    </source>
</evidence>
<keyword evidence="1" id="KW-0812">Transmembrane</keyword>
<dbReference type="Proteomes" id="UP000009183">
    <property type="component" value="Unassembled WGS sequence, unordered"/>
</dbReference>
<dbReference type="AlphaFoldDB" id="D7TYV2"/>
<organism evidence="2 3">
    <name type="scientific">Vitis vinifera</name>
    <name type="common">Grape</name>
    <dbReference type="NCBI Taxonomy" id="29760"/>
    <lineage>
        <taxon>Eukaryota</taxon>
        <taxon>Viridiplantae</taxon>
        <taxon>Streptophyta</taxon>
        <taxon>Embryophyta</taxon>
        <taxon>Tracheophyta</taxon>
        <taxon>Spermatophyta</taxon>
        <taxon>Magnoliopsida</taxon>
        <taxon>eudicotyledons</taxon>
        <taxon>Gunneridae</taxon>
        <taxon>Pentapetalae</taxon>
        <taxon>rosids</taxon>
        <taxon>Vitales</taxon>
        <taxon>Vitaceae</taxon>
        <taxon>Viteae</taxon>
        <taxon>Vitis</taxon>
    </lineage>
</organism>
<dbReference type="PaxDb" id="29760-VIT_00s0269g00110.t01"/>
<name>D7TYV2_VITVI</name>
<sequence>MAQKMFSSGCMICVKATHPMTTARTEIVITFSILPLTEDTWVSNIRVLFFSLHVLLLNCNINLLGAYASLVGCLQ</sequence>
<keyword evidence="1" id="KW-0472">Membrane</keyword>
<protein>
    <submittedName>
        <fullName evidence="2">Uncharacterized protein</fullName>
    </submittedName>
</protein>
<dbReference type="HOGENOM" id="CLU_2676157_0_0_1"/>
<reference evidence="3" key="1">
    <citation type="journal article" date="2007" name="Nature">
        <title>The grapevine genome sequence suggests ancestral hexaploidization in major angiosperm phyla.</title>
        <authorList>
            <consortium name="The French-Italian Public Consortium for Grapevine Genome Characterization."/>
            <person name="Jaillon O."/>
            <person name="Aury J.-M."/>
            <person name="Noel B."/>
            <person name="Policriti A."/>
            <person name="Clepet C."/>
            <person name="Casagrande A."/>
            <person name="Choisne N."/>
            <person name="Aubourg S."/>
            <person name="Vitulo N."/>
            <person name="Jubin C."/>
            <person name="Vezzi A."/>
            <person name="Legeai F."/>
            <person name="Hugueney P."/>
            <person name="Dasilva C."/>
            <person name="Horner D."/>
            <person name="Mica E."/>
            <person name="Jublot D."/>
            <person name="Poulain J."/>
            <person name="Bruyere C."/>
            <person name="Billault A."/>
            <person name="Segurens B."/>
            <person name="Gouyvenoux M."/>
            <person name="Ugarte E."/>
            <person name="Cattonaro F."/>
            <person name="Anthouard V."/>
            <person name="Vico V."/>
            <person name="Del Fabbro C."/>
            <person name="Alaux M."/>
            <person name="Di Gaspero G."/>
            <person name="Dumas V."/>
            <person name="Felice N."/>
            <person name="Paillard S."/>
            <person name="Juman I."/>
            <person name="Moroldo M."/>
            <person name="Scalabrin S."/>
            <person name="Canaguier A."/>
            <person name="Le Clainche I."/>
            <person name="Malacrida G."/>
            <person name="Durand E."/>
            <person name="Pesole G."/>
            <person name="Laucou V."/>
            <person name="Chatelet P."/>
            <person name="Merdinoglu D."/>
            <person name="Delledonne M."/>
            <person name="Pezzotti M."/>
            <person name="Lecharny A."/>
            <person name="Scarpelli C."/>
            <person name="Artiguenave F."/>
            <person name="Pe M.E."/>
            <person name="Valle G."/>
            <person name="Morgante M."/>
            <person name="Caboche M."/>
            <person name="Adam-Blondon A.-F."/>
            <person name="Weissenbach J."/>
            <person name="Quetier F."/>
            <person name="Wincker P."/>
        </authorList>
    </citation>
    <scope>NUCLEOTIDE SEQUENCE [LARGE SCALE GENOMIC DNA]</scope>
    <source>
        <strain evidence="3">cv. Pinot noir / PN40024</strain>
    </source>
</reference>